<proteinExistence type="predicted"/>
<protein>
    <submittedName>
        <fullName evidence="1">Uncharacterized protein</fullName>
    </submittedName>
</protein>
<dbReference type="AlphaFoldDB" id="A0A0E9RG15"/>
<sequence length="70" mass="7842">MTPDCAHVVVLCMLLKYELSKFGLSRTSCDWLQRTNKLTEKCFIHNNLAEVGQFGPVGLPTGLRAWNCVS</sequence>
<name>A0A0E9RG15_ANGAN</name>
<reference evidence="1" key="2">
    <citation type="journal article" date="2015" name="Fish Shellfish Immunol.">
        <title>Early steps in the European eel (Anguilla anguilla)-Vibrio vulnificus interaction in the gills: Role of the RtxA13 toxin.</title>
        <authorList>
            <person name="Callol A."/>
            <person name="Pajuelo D."/>
            <person name="Ebbesson L."/>
            <person name="Teles M."/>
            <person name="MacKenzie S."/>
            <person name="Amaro C."/>
        </authorList>
    </citation>
    <scope>NUCLEOTIDE SEQUENCE</scope>
</reference>
<organism evidence="1">
    <name type="scientific">Anguilla anguilla</name>
    <name type="common">European freshwater eel</name>
    <name type="synonym">Muraena anguilla</name>
    <dbReference type="NCBI Taxonomy" id="7936"/>
    <lineage>
        <taxon>Eukaryota</taxon>
        <taxon>Metazoa</taxon>
        <taxon>Chordata</taxon>
        <taxon>Craniata</taxon>
        <taxon>Vertebrata</taxon>
        <taxon>Euteleostomi</taxon>
        <taxon>Actinopterygii</taxon>
        <taxon>Neopterygii</taxon>
        <taxon>Teleostei</taxon>
        <taxon>Anguilliformes</taxon>
        <taxon>Anguillidae</taxon>
        <taxon>Anguilla</taxon>
    </lineage>
</organism>
<evidence type="ECO:0000313" key="1">
    <source>
        <dbReference type="EMBL" id="JAH28086.1"/>
    </source>
</evidence>
<dbReference type="EMBL" id="GBXM01080491">
    <property type="protein sequence ID" value="JAH28086.1"/>
    <property type="molecule type" value="Transcribed_RNA"/>
</dbReference>
<reference evidence="1" key="1">
    <citation type="submission" date="2014-11" db="EMBL/GenBank/DDBJ databases">
        <authorList>
            <person name="Amaro Gonzalez C."/>
        </authorList>
    </citation>
    <scope>NUCLEOTIDE SEQUENCE</scope>
</reference>
<accession>A0A0E9RG15</accession>